<name>A0A2U8GKE1_9RHOO</name>
<dbReference type="InterPro" id="IPR036679">
    <property type="entry name" value="FlgN-like_sf"/>
</dbReference>
<dbReference type="SUPFAM" id="SSF140566">
    <property type="entry name" value="FlgN-like"/>
    <property type="match status" value="1"/>
</dbReference>
<sequence length="159" mass="17795">MQTPAPAEIQRIALLIEAEAIQLREFVDHLQREETLLVSGDTEGLLALTTAKTERYRQLQRLHDDRALLLGRLGLPNKDASIRHVCAQLPRVLKRWDEVIELARQARTRNELNGKLINERMQHNQAALSVLLSAANHPQLYDADGQSRPTGGGRILGSA</sequence>
<evidence type="ECO:0000256" key="2">
    <source>
        <dbReference type="ARBA" id="ARBA00007703"/>
    </source>
</evidence>
<dbReference type="KEGG" id="acom:CEW83_01005"/>
<evidence type="ECO:0000313" key="4">
    <source>
        <dbReference type="EMBL" id="AWI73971.1"/>
    </source>
</evidence>
<dbReference type="GO" id="GO:0044780">
    <property type="term" value="P:bacterial-type flagellum assembly"/>
    <property type="evidence" value="ECO:0007669"/>
    <property type="project" value="InterPro"/>
</dbReference>
<organism evidence="4 5">
    <name type="scientific">Parazoarcus communis</name>
    <dbReference type="NCBI Taxonomy" id="41977"/>
    <lineage>
        <taxon>Bacteria</taxon>
        <taxon>Pseudomonadati</taxon>
        <taxon>Pseudomonadota</taxon>
        <taxon>Betaproteobacteria</taxon>
        <taxon>Rhodocyclales</taxon>
        <taxon>Zoogloeaceae</taxon>
        <taxon>Parazoarcus</taxon>
    </lineage>
</organism>
<keyword evidence="4" id="KW-0282">Flagellum</keyword>
<dbReference type="AlphaFoldDB" id="A0A2U8GKE1"/>
<comment type="similarity">
    <text evidence="2">Belongs to the FlgN family.</text>
</comment>
<gene>
    <name evidence="4" type="ORF">CEW83_01005</name>
</gene>
<protein>
    <submittedName>
        <fullName evidence="4">Flagellar protein FlgN</fullName>
    </submittedName>
</protein>
<keyword evidence="5" id="KW-1185">Reference proteome</keyword>
<keyword evidence="3" id="KW-1005">Bacterial flagellum biogenesis</keyword>
<accession>A0A2U8GKE1</accession>
<evidence type="ECO:0000256" key="3">
    <source>
        <dbReference type="ARBA" id="ARBA00022795"/>
    </source>
</evidence>
<proteinExistence type="inferred from homology"/>
<comment type="function">
    <text evidence="1">Required for the efficient initiation of filament assembly.</text>
</comment>
<dbReference type="EMBL" id="CP022187">
    <property type="protein sequence ID" value="AWI73971.1"/>
    <property type="molecule type" value="Genomic_DNA"/>
</dbReference>
<dbReference type="Gene3D" id="1.20.58.300">
    <property type="entry name" value="FlgN-like"/>
    <property type="match status" value="1"/>
</dbReference>
<keyword evidence="4" id="KW-0969">Cilium</keyword>
<dbReference type="RefSeq" id="WP_108947679.1">
    <property type="nucleotide sequence ID" value="NZ_CP022187.1"/>
</dbReference>
<evidence type="ECO:0000256" key="1">
    <source>
        <dbReference type="ARBA" id="ARBA00002397"/>
    </source>
</evidence>
<keyword evidence="4" id="KW-0966">Cell projection</keyword>
<dbReference type="Pfam" id="PF05130">
    <property type="entry name" value="FlgN"/>
    <property type="match status" value="1"/>
</dbReference>
<dbReference type="InterPro" id="IPR007809">
    <property type="entry name" value="FlgN-like"/>
</dbReference>
<reference evidence="4 5" key="1">
    <citation type="submission" date="2017-06" db="EMBL/GenBank/DDBJ databases">
        <title>Azoarcus.</title>
        <authorList>
            <person name="Woo J.-H."/>
            <person name="Kim H.-S."/>
        </authorList>
    </citation>
    <scope>NUCLEOTIDE SEQUENCE [LARGE SCALE GENOMIC DNA]</scope>
    <source>
        <strain evidence="4 5">TSPY31</strain>
    </source>
</reference>
<evidence type="ECO:0000313" key="5">
    <source>
        <dbReference type="Proteomes" id="UP000244930"/>
    </source>
</evidence>
<dbReference type="Proteomes" id="UP000244930">
    <property type="component" value="Chromosome"/>
</dbReference>